<sequence length="185" mass="20478">MEPVDTMAPIQAVLVSSPDEDLVASLTATLRDQWPVRTATTVQETETSLDESVTVVIFDPAFESLSVADLTAIVETSSPDAQLLQYGTSVNPTAETADAVLEQVAETETIRSTVDRLQRRVRYAKLLSRFYALARSRSERDTAVETEEPSTELAELKRELDELAAELDDEDIFDVALGQNNEDRR</sequence>
<proteinExistence type="predicted"/>
<keyword evidence="1" id="KW-0175">Coiled coil</keyword>
<dbReference type="EMBL" id="HF571520">
    <property type="protein sequence ID" value="CCQ32538.1"/>
    <property type="molecule type" value="Genomic_DNA"/>
</dbReference>
<dbReference type="Proteomes" id="UP000015381">
    <property type="component" value="Chromosome I"/>
</dbReference>
<feature type="coiled-coil region" evidence="1">
    <location>
        <begin position="146"/>
        <end position="173"/>
    </location>
</feature>
<organism evidence="2 3">
    <name type="scientific">Halorhabdus tiamatea SARL4B</name>
    <dbReference type="NCBI Taxonomy" id="1033806"/>
    <lineage>
        <taxon>Archaea</taxon>
        <taxon>Methanobacteriati</taxon>
        <taxon>Methanobacteriota</taxon>
        <taxon>Stenosarchaea group</taxon>
        <taxon>Halobacteria</taxon>
        <taxon>Halobacteriales</taxon>
        <taxon>Haloarculaceae</taxon>
        <taxon>Halorhabdus</taxon>
    </lineage>
</organism>
<keyword evidence="3" id="KW-1185">Reference proteome</keyword>
<name>F7PHB9_9EURY</name>
<accession>F7PHB9</accession>
<reference evidence="2 3" key="1">
    <citation type="journal article" date="2014" name="Environ. Microbiol.">
        <title>Halorhabdus tiamatea: proteogenomics and glycosidase activity measurements identify the first cultivated euryarchaeon from a deep-sea anoxic brine lake as potential polysaccharide degrader.</title>
        <authorList>
            <person name="Werner J."/>
            <person name="Ferrer M."/>
            <person name="Michel G."/>
            <person name="Mann A.J."/>
            <person name="Huang S."/>
            <person name="Juarez S."/>
            <person name="Ciordia S."/>
            <person name="Albar J.P."/>
            <person name="Alcaide M."/>
            <person name="La Cono V."/>
            <person name="Yakimov M.M."/>
            <person name="Antunes A."/>
            <person name="Taborda M."/>
            <person name="Da Costa M.S."/>
            <person name="Amann R.I."/>
            <person name="Gloeckner F.O."/>
            <person name="Golyshina O.V."/>
            <person name="Golyshin P.N."/>
            <person name="Teeling H."/>
        </authorList>
    </citation>
    <scope>NUCLEOTIDE SEQUENCE [LARGE SCALE GENOMIC DNA]</scope>
    <source>
        <strain evidence="3">SARL4B</strain>
    </source>
</reference>
<gene>
    <name evidence="2" type="ORF">HTIA_0390</name>
</gene>
<evidence type="ECO:0000313" key="3">
    <source>
        <dbReference type="Proteomes" id="UP000015381"/>
    </source>
</evidence>
<evidence type="ECO:0000256" key="1">
    <source>
        <dbReference type="SAM" id="Coils"/>
    </source>
</evidence>
<protein>
    <submittedName>
        <fullName evidence="2">HoxA-like transcriptional regulator</fullName>
    </submittedName>
</protein>
<dbReference type="KEGG" id="hti:HTIA_0390"/>
<evidence type="ECO:0000313" key="2">
    <source>
        <dbReference type="EMBL" id="CCQ32538.1"/>
    </source>
</evidence>
<dbReference type="AlphaFoldDB" id="F7PHB9"/>
<dbReference type="HOGENOM" id="CLU_1458165_0_0_2"/>